<organism evidence="2">
    <name type="scientific">uncultured Nocardioides sp</name>
    <dbReference type="NCBI Taxonomy" id="198441"/>
    <lineage>
        <taxon>Bacteria</taxon>
        <taxon>Bacillati</taxon>
        <taxon>Actinomycetota</taxon>
        <taxon>Actinomycetes</taxon>
        <taxon>Propionibacteriales</taxon>
        <taxon>Nocardioidaceae</taxon>
        <taxon>Nocardioides</taxon>
        <taxon>environmental samples</taxon>
    </lineage>
</organism>
<feature type="compositionally biased region" description="Basic and acidic residues" evidence="1">
    <location>
        <begin position="182"/>
        <end position="194"/>
    </location>
</feature>
<sequence>ERGEDREAHRAQAQGVAQGGPGPPHPGARRLVVDAAGGHGAAAADDPRDRRAARPDGHRPVGHGRGRRRDGDGGPLLRPVARLPHAGPAGRRRDGGGGGGHPGPGRVLPGHQVDEAEAVQAQPDRRRQAGLRAPRALGGREDAHQERPGRRARLQRHPVADAADRRHGADVGGHRPVLLHRARPDPQHRGRRAGDGGGRLRHVAAQDGQADADDQGGGQAGAQEHRGRPPREERHPLPPARRGTQPHDGRRADRRRRAGQPHPRRDRAALRGREGCAARGGPRCRRGGGEDPREGHRGGRAAGARRAARPRALHLHQGGPGGARRALPRRRAGARVRDQPPPGRPQRWRAQLPPHGGPAARRTPGATATPDSLRWTRPRSI</sequence>
<evidence type="ECO:0000256" key="1">
    <source>
        <dbReference type="SAM" id="MobiDB-lite"/>
    </source>
</evidence>
<feature type="compositionally biased region" description="Low complexity" evidence="1">
    <location>
        <begin position="75"/>
        <end position="89"/>
    </location>
</feature>
<feature type="compositionally biased region" description="Basic and acidic residues" evidence="1">
    <location>
        <begin position="138"/>
        <end position="149"/>
    </location>
</feature>
<feature type="non-terminal residue" evidence="2">
    <location>
        <position position="1"/>
    </location>
</feature>
<proteinExistence type="predicted"/>
<protein>
    <submittedName>
        <fullName evidence="2">Flagellar biosynthesis protein FlhB</fullName>
    </submittedName>
</protein>
<accession>A0A6J4NYS1</accession>
<feature type="compositionally biased region" description="Basic and acidic residues" evidence="1">
    <location>
        <begin position="158"/>
        <end position="173"/>
    </location>
</feature>
<feature type="compositionally biased region" description="Basic and acidic residues" evidence="1">
    <location>
        <begin position="1"/>
        <end position="10"/>
    </location>
</feature>
<dbReference type="EMBL" id="CADCUP010000148">
    <property type="protein sequence ID" value="CAA9401339.1"/>
    <property type="molecule type" value="Genomic_DNA"/>
</dbReference>
<feature type="compositionally biased region" description="Basic residues" evidence="1">
    <location>
        <begin position="252"/>
        <end position="265"/>
    </location>
</feature>
<reference evidence="2" key="1">
    <citation type="submission" date="2020-02" db="EMBL/GenBank/DDBJ databases">
        <authorList>
            <person name="Meier V. D."/>
        </authorList>
    </citation>
    <scope>NUCLEOTIDE SEQUENCE</scope>
    <source>
        <strain evidence="2">AVDCRST_MAG06</strain>
    </source>
</reference>
<feature type="compositionally biased region" description="Basic and acidic residues" evidence="1">
    <location>
        <begin position="287"/>
        <end position="297"/>
    </location>
</feature>
<feature type="compositionally biased region" description="Low complexity" evidence="1">
    <location>
        <begin position="357"/>
        <end position="370"/>
    </location>
</feature>
<dbReference type="AlphaFoldDB" id="A0A6J4NYS1"/>
<evidence type="ECO:0000313" key="2">
    <source>
        <dbReference type="EMBL" id="CAA9401339.1"/>
    </source>
</evidence>
<keyword evidence="2" id="KW-0969">Cilium</keyword>
<feature type="compositionally biased region" description="Basic and acidic residues" evidence="1">
    <location>
        <begin position="45"/>
        <end position="59"/>
    </location>
</feature>
<feature type="region of interest" description="Disordered" evidence="1">
    <location>
        <begin position="1"/>
        <end position="381"/>
    </location>
</feature>
<feature type="non-terminal residue" evidence="2">
    <location>
        <position position="381"/>
    </location>
</feature>
<keyword evidence="2" id="KW-0282">Flagellum</keyword>
<feature type="compositionally biased region" description="Basic and acidic residues" evidence="1">
    <location>
        <begin position="266"/>
        <end position="276"/>
    </location>
</feature>
<feature type="compositionally biased region" description="Basic and acidic residues" evidence="1">
    <location>
        <begin position="223"/>
        <end position="236"/>
    </location>
</feature>
<gene>
    <name evidence="2" type="ORF">AVDCRST_MAG06-2209</name>
</gene>
<name>A0A6J4NYS1_9ACTN</name>
<keyword evidence="2" id="KW-0966">Cell projection</keyword>